<evidence type="ECO:0000256" key="1">
    <source>
        <dbReference type="SAM" id="MobiDB-lite"/>
    </source>
</evidence>
<feature type="region of interest" description="Disordered" evidence="1">
    <location>
        <begin position="254"/>
        <end position="286"/>
    </location>
</feature>
<dbReference type="GeneID" id="56450042"/>
<protein>
    <recommendedName>
        <fullName evidence="2">Uracil-DNA glycosylase-like domain-containing protein</fullName>
    </recommendedName>
</protein>
<evidence type="ECO:0000313" key="3">
    <source>
        <dbReference type="EMBL" id="MDX5952844.1"/>
    </source>
</evidence>
<evidence type="ECO:0000313" key="4">
    <source>
        <dbReference type="EMBL" id="QCO09302.1"/>
    </source>
</evidence>
<reference evidence="4 5" key="1">
    <citation type="submission" date="2018-09" db="EMBL/GenBank/DDBJ databases">
        <title>Whole genome based analysis of evolution and adaptive divergence in Indian and Brazilian strains of Azospirillum brasilense.</title>
        <authorList>
            <person name="Singh C."/>
            <person name="Tripathi A.K."/>
        </authorList>
    </citation>
    <scope>NUCLEOTIDE SEQUENCE [LARGE SCALE GENOMIC DNA]</scope>
    <source>
        <strain evidence="4 5">MTCC4038</strain>
    </source>
</reference>
<dbReference type="InterPro" id="IPR005122">
    <property type="entry name" value="Uracil-DNA_glycosylase-like"/>
</dbReference>
<dbReference type="Proteomes" id="UP000298774">
    <property type="component" value="Chromosome"/>
</dbReference>
<reference evidence="3 6" key="2">
    <citation type="submission" date="2023-11" db="EMBL/GenBank/DDBJ databases">
        <title>MicrobeMod: A computational toolkit for identifying prokaryotic methylation and restriction-modification with nanopore sequencing.</title>
        <authorList>
            <person name="Crits-Christoph A."/>
            <person name="Kang S.C."/>
            <person name="Lee H."/>
            <person name="Ostrov N."/>
        </authorList>
    </citation>
    <scope>NUCLEOTIDE SEQUENCE [LARGE SCALE GENOMIC DNA]</scope>
    <source>
        <strain evidence="3 6">ATCC 29145</strain>
    </source>
</reference>
<dbReference type="Proteomes" id="UP001277471">
    <property type="component" value="Unassembled WGS sequence"/>
</dbReference>
<dbReference type="AlphaFoldDB" id="A0A0P0EQG6"/>
<sequence>MMAAHANVKQAAYDALVLRRKACTACTPHLTNPARHQAGRYDSDQIGPWTLWQGNLSADVLVVGEDWGGVDTLEDYEGRDPADLGKFQTNKSLVALLAHLGVPIGAPQTGGPNVAFFTNAVLCLKPGNATANRVGNPACFATCGRNFLKPTITIVAPKLVVTLGKRALGAVLSAFGKGEAFWKAAAATPVPAPYKVGQKPTLFERAVTMPEPFWLEPGIALGAVYHCGSKANMNRKGRQEGDWARMRPWLIQKRETPREPRQSPTGFAPEGAMETTERTPQGGGVADAASIASPVAQKPASGVRPLTMVEAKQGLAAMYGVDVAQIEITIRG</sequence>
<evidence type="ECO:0000259" key="2">
    <source>
        <dbReference type="Pfam" id="PF03167"/>
    </source>
</evidence>
<dbReference type="InterPro" id="IPR036895">
    <property type="entry name" value="Uracil-DNA_glycosylase-like_sf"/>
</dbReference>
<dbReference type="KEGG" id="abf:AMK58_01735"/>
<organism evidence="4 5">
    <name type="scientific">Azospirillum brasilense</name>
    <dbReference type="NCBI Taxonomy" id="192"/>
    <lineage>
        <taxon>Bacteria</taxon>
        <taxon>Pseudomonadati</taxon>
        <taxon>Pseudomonadota</taxon>
        <taxon>Alphaproteobacteria</taxon>
        <taxon>Rhodospirillales</taxon>
        <taxon>Azospirillaceae</taxon>
        <taxon>Azospirillum</taxon>
    </lineage>
</organism>
<evidence type="ECO:0000313" key="5">
    <source>
        <dbReference type="Proteomes" id="UP000298774"/>
    </source>
</evidence>
<dbReference type="RefSeq" id="WP_035683439.1">
    <property type="nucleotide sequence ID" value="NZ_CP012914.1"/>
</dbReference>
<feature type="domain" description="Uracil-DNA glycosylase-like" evidence="2">
    <location>
        <begin position="90"/>
        <end position="197"/>
    </location>
</feature>
<keyword evidence="6" id="KW-1185">Reference proteome</keyword>
<dbReference type="EMBL" id="JAWXYC010000004">
    <property type="protein sequence ID" value="MDX5952844.1"/>
    <property type="molecule type" value="Genomic_DNA"/>
</dbReference>
<evidence type="ECO:0000313" key="6">
    <source>
        <dbReference type="Proteomes" id="UP001277471"/>
    </source>
</evidence>
<dbReference type="EMBL" id="CP032339">
    <property type="protein sequence ID" value="QCO09302.1"/>
    <property type="molecule type" value="Genomic_DNA"/>
</dbReference>
<gene>
    <name evidence="4" type="ORF">D3868_09815</name>
    <name evidence="3" type="ORF">SIM66_16830</name>
</gene>
<dbReference type="SUPFAM" id="SSF52141">
    <property type="entry name" value="Uracil-DNA glycosylase-like"/>
    <property type="match status" value="1"/>
</dbReference>
<name>A0A0P0EQG6_AZOBR</name>
<accession>A0A0P0EQG6</accession>
<proteinExistence type="predicted"/>
<dbReference type="Pfam" id="PF03167">
    <property type="entry name" value="UDG"/>
    <property type="match status" value="1"/>
</dbReference>
<dbReference type="Gene3D" id="3.40.470.10">
    <property type="entry name" value="Uracil-DNA glycosylase-like domain"/>
    <property type="match status" value="1"/>
</dbReference>